<dbReference type="PROSITE" id="PS51354">
    <property type="entry name" value="GLUTAREDOXIN_2"/>
    <property type="match status" value="1"/>
</dbReference>
<dbReference type="EMBL" id="BARU01001418">
    <property type="protein sequence ID" value="GAH31061.1"/>
    <property type="molecule type" value="Genomic_DNA"/>
</dbReference>
<protein>
    <recommendedName>
        <fullName evidence="1">Thioredoxin-like fold domain-containing protein</fullName>
    </recommendedName>
</protein>
<accession>X1ECQ9</accession>
<gene>
    <name evidence="2" type="ORF">S03H2_03749</name>
</gene>
<evidence type="ECO:0000259" key="1">
    <source>
        <dbReference type="Pfam" id="PF13192"/>
    </source>
</evidence>
<comment type="caution">
    <text evidence="2">The sequence shown here is derived from an EMBL/GenBank/DDBJ whole genome shotgun (WGS) entry which is preliminary data.</text>
</comment>
<dbReference type="InterPro" id="IPR011903">
    <property type="entry name" value="TON_0319-like"/>
</dbReference>
<evidence type="ECO:0000313" key="2">
    <source>
        <dbReference type="EMBL" id="GAH31061.1"/>
    </source>
</evidence>
<organism evidence="2">
    <name type="scientific">marine sediment metagenome</name>
    <dbReference type="NCBI Taxonomy" id="412755"/>
    <lineage>
        <taxon>unclassified sequences</taxon>
        <taxon>metagenomes</taxon>
        <taxon>ecological metagenomes</taxon>
    </lineage>
</organism>
<reference evidence="2" key="1">
    <citation type="journal article" date="2014" name="Front. Microbiol.">
        <title>High frequency of phylogenetically diverse reductive dehalogenase-homologous genes in deep subseafloor sedimentary metagenomes.</title>
        <authorList>
            <person name="Kawai M."/>
            <person name="Futagami T."/>
            <person name="Toyoda A."/>
            <person name="Takaki Y."/>
            <person name="Nishi S."/>
            <person name="Hori S."/>
            <person name="Arai W."/>
            <person name="Tsubouchi T."/>
            <person name="Morono Y."/>
            <person name="Uchiyama I."/>
            <person name="Ito T."/>
            <person name="Fujiyama A."/>
            <person name="Inagaki F."/>
            <person name="Takami H."/>
        </authorList>
    </citation>
    <scope>NUCLEOTIDE SEQUENCE</scope>
    <source>
        <strain evidence="2">Expedition CK06-06</strain>
    </source>
</reference>
<dbReference type="CDD" id="cd02973">
    <property type="entry name" value="TRX_GRX_like"/>
    <property type="match status" value="1"/>
</dbReference>
<dbReference type="PANTHER" id="PTHR37170:SF1">
    <property type="entry name" value="GLUTAREDOXIN-LIKE PROTEIN"/>
    <property type="match status" value="1"/>
</dbReference>
<dbReference type="InterPro" id="IPR012336">
    <property type="entry name" value="Thioredoxin-like_fold"/>
</dbReference>
<name>X1ECQ9_9ZZZZ</name>
<dbReference type="InterPro" id="IPR036249">
    <property type="entry name" value="Thioredoxin-like_sf"/>
</dbReference>
<dbReference type="Gene3D" id="3.40.30.10">
    <property type="entry name" value="Glutaredoxin"/>
    <property type="match status" value="2"/>
</dbReference>
<dbReference type="NCBIfam" id="TIGR02187">
    <property type="entry name" value="PDO_seleno_TRX"/>
    <property type="match status" value="1"/>
</dbReference>
<feature type="domain" description="Thioredoxin-like fold" evidence="1">
    <location>
        <begin position="135"/>
        <end position="214"/>
    </location>
</feature>
<dbReference type="AlphaFoldDB" id="X1ECQ9"/>
<proteinExistence type="predicted"/>
<dbReference type="SUPFAM" id="SSF52833">
    <property type="entry name" value="Thioredoxin-like"/>
    <property type="match status" value="2"/>
</dbReference>
<dbReference type="Pfam" id="PF13192">
    <property type="entry name" value="Thioredoxin_3"/>
    <property type="match status" value="1"/>
</dbReference>
<sequence>MSLEVDDNIKRQVKEIFQHMENKVIAKLFVDKDRCLTCAQTKELLELLAELAPENMIIIEEFNREDNPPEAEKYNIERYPTIILHGEKEHKVIFSGIPSGYEFGTIVEDILDISARKVTLKQENIEKIAKIDKPMKIQVFVTPTCPYCPAAVRMAHKLAMANPNITGEMIEATEFPELSQKFYVMGVPKTVIDEGTIQFEGAFPEDNFVEKVLEAYKKA</sequence>
<dbReference type="PANTHER" id="PTHR37170">
    <property type="entry name" value="GLUTAREDOXIN-RELATED"/>
    <property type="match status" value="1"/>
</dbReference>